<feature type="binding site" evidence="3">
    <location>
        <position position="123"/>
    </location>
    <ligand>
        <name>substrate</name>
    </ligand>
</feature>
<keyword evidence="5" id="KW-0808">Transferase</keyword>
<gene>
    <name evidence="5" type="ORF">H1191_01280</name>
</gene>
<comment type="caution">
    <text evidence="5">The sequence shown here is derived from an EMBL/GenBank/DDBJ whole genome shotgun (WGS) entry which is preliminary data.</text>
</comment>
<dbReference type="InterPro" id="IPR009288">
    <property type="entry name" value="AIG2-like_dom"/>
</dbReference>
<dbReference type="SUPFAM" id="SSF110857">
    <property type="entry name" value="Gamma-glutamyl cyclotransferase-like"/>
    <property type="match status" value="1"/>
</dbReference>
<reference evidence="5 6" key="1">
    <citation type="submission" date="2020-07" db="EMBL/GenBank/DDBJ databases">
        <authorList>
            <person name="Feng H."/>
        </authorList>
    </citation>
    <scope>NUCLEOTIDE SEQUENCE [LARGE SCALE GENOMIC DNA]</scope>
    <source>
        <strain evidence="6">s-10</strain>
    </source>
</reference>
<dbReference type="InterPro" id="IPR017939">
    <property type="entry name" value="G-Glutamylcylcotransferase"/>
</dbReference>
<dbReference type="PANTHER" id="PTHR12935:SF0">
    <property type="entry name" value="GAMMA-GLUTAMYLCYCLOTRANSFERASE"/>
    <property type="match status" value="1"/>
</dbReference>
<dbReference type="PANTHER" id="PTHR12935">
    <property type="entry name" value="GAMMA-GLUTAMYLCYCLOTRANSFERASE"/>
    <property type="match status" value="1"/>
</dbReference>
<dbReference type="AlphaFoldDB" id="A0A7W2A628"/>
<organism evidence="5 6">
    <name type="scientific">Paenactinomyces guangxiensis</name>
    <dbReference type="NCBI Taxonomy" id="1490290"/>
    <lineage>
        <taxon>Bacteria</taxon>
        <taxon>Bacillati</taxon>
        <taxon>Bacillota</taxon>
        <taxon>Bacilli</taxon>
        <taxon>Bacillales</taxon>
        <taxon>Thermoactinomycetaceae</taxon>
        <taxon>Paenactinomyces</taxon>
    </lineage>
</organism>
<evidence type="ECO:0000313" key="5">
    <source>
        <dbReference type="EMBL" id="MBA4492946.1"/>
    </source>
</evidence>
<dbReference type="Gene3D" id="3.10.490.10">
    <property type="entry name" value="Gamma-glutamyl cyclotransferase-like"/>
    <property type="match status" value="1"/>
</dbReference>
<sequence length="164" mass="18761">MIHYFAYGSCMDIDSFLKTVGEGNCEIAGAATLKNYRLAFNLFSEYRQGGVADIVASPGDYVEGVLYRLKPEALPALDEREGVGTGRYRRMDITVEYNGTEIRTMTYTVVHKEKEELSPGNDYAQLIYNGAVRHLSGTYRKKLVNEWEQKFGLDHFKKLEERRK</sequence>
<protein>
    <submittedName>
        <fullName evidence="5">Gamma-glutamylcyclotransferase</fullName>
    </submittedName>
</protein>
<evidence type="ECO:0000259" key="4">
    <source>
        <dbReference type="Pfam" id="PF06094"/>
    </source>
</evidence>
<proteinExistence type="predicted"/>
<keyword evidence="1" id="KW-0456">Lyase</keyword>
<feature type="active site" description="Proton acceptor" evidence="2">
    <location>
        <position position="81"/>
    </location>
</feature>
<evidence type="ECO:0000256" key="2">
    <source>
        <dbReference type="PIRSR" id="PIRSR617939-1"/>
    </source>
</evidence>
<accession>A0A7W2A628</accession>
<dbReference type="Pfam" id="PF06094">
    <property type="entry name" value="GGACT"/>
    <property type="match status" value="1"/>
</dbReference>
<evidence type="ECO:0000256" key="1">
    <source>
        <dbReference type="ARBA" id="ARBA00023239"/>
    </source>
</evidence>
<evidence type="ECO:0000256" key="3">
    <source>
        <dbReference type="PIRSR" id="PIRSR617939-2"/>
    </source>
</evidence>
<dbReference type="Proteomes" id="UP000535491">
    <property type="component" value="Unassembled WGS sequence"/>
</dbReference>
<dbReference type="InterPro" id="IPR036568">
    <property type="entry name" value="GGCT-like_sf"/>
</dbReference>
<dbReference type="GO" id="GO:0016740">
    <property type="term" value="F:transferase activity"/>
    <property type="evidence" value="ECO:0007669"/>
    <property type="project" value="UniProtKB-KW"/>
</dbReference>
<evidence type="ECO:0000313" key="6">
    <source>
        <dbReference type="Proteomes" id="UP000535491"/>
    </source>
</evidence>
<feature type="domain" description="Gamma-glutamylcyclotransferase AIG2-like" evidence="4">
    <location>
        <begin position="4"/>
        <end position="123"/>
    </location>
</feature>
<dbReference type="RefSeq" id="WP_181750169.1">
    <property type="nucleotide sequence ID" value="NZ_JACEIQ010000001.1"/>
</dbReference>
<dbReference type="InterPro" id="IPR013024">
    <property type="entry name" value="GGCT-like"/>
</dbReference>
<dbReference type="CDD" id="cd06661">
    <property type="entry name" value="GGCT_like"/>
    <property type="match status" value="1"/>
</dbReference>
<name>A0A7W2A628_9BACL</name>
<dbReference type="GO" id="GO:0003839">
    <property type="term" value="F:gamma-glutamylcyclotransferase activity"/>
    <property type="evidence" value="ECO:0007669"/>
    <property type="project" value="InterPro"/>
</dbReference>
<dbReference type="EMBL" id="JACEIQ010000001">
    <property type="protein sequence ID" value="MBA4492946.1"/>
    <property type="molecule type" value="Genomic_DNA"/>
</dbReference>
<keyword evidence="6" id="KW-1185">Reference proteome</keyword>
<feature type="binding site" evidence="3">
    <location>
        <begin position="4"/>
        <end position="9"/>
    </location>
    <ligand>
        <name>substrate</name>
    </ligand>
</feature>